<feature type="compositionally biased region" description="Polar residues" evidence="1">
    <location>
        <begin position="282"/>
        <end position="294"/>
    </location>
</feature>
<evidence type="ECO:0000313" key="4">
    <source>
        <dbReference type="Proteomes" id="UP001153954"/>
    </source>
</evidence>
<evidence type="ECO:0000256" key="1">
    <source>
        <dbReference type="SAM" id="MobiDB-lite"/>
    </source>
</evidence>
<comment type="caution">
    <text evidence="3">The sequence shown here is derived from an EMBL/GenBank/DDBJ whole genome shotgun (WGS) entry which is preliminary data.</text>
</comment>
<accession>A0AAU9UFI2</accession>
<feature type="chain" id="PRO_5043482552" evidence="2">
    <location>
        <begin position="20"/>
        <end position="523"/>
    </location>
</feature>
<evidence type="ECO:0000256" key="2">
    <source>
        <dbReference type="SAM" id="SignalP"/>
    </source>
</evidence>
<feature type="region of interest" description="Disordered" evidence="1">
    <location>
        <begin position="473"/>
        <end position="494"/>
    </location>
</feature>
<sequence length="523" mass="60871">MADYSIICVLCAFIHVVYGTSYIKGLYCQDPDTKKLYPINTTWKSETFCGNYTCKMRKKNLTETEYTPITKINITAQHLKENNKHDVIVSHDDMSTSPSEQSFVIQKFEPEKQPVFHKDVHNKINEFNNGLKNNKSEDKDRYLTESEIKTITEILHTIKKSDLEAIIEIYNIAQEIYNEIGSPKADKFVKDTINSIKNDETEVKKKPLNDGKNSISYWYEPLRQYHVKPKPVDLKTDGTNVMPTVHPYSYPVTYFNGPLQDKDFGKLPYYYPTSSFHRKSSYVHNPHSSQQNRPQEAKPCKKQKPSPIAYIPPAWYKAVPNENMESYKRSTIAQPMLLPYPFSYVHHYNYTYPASYYYNNYPWAQLDTYNRNKYYPQPYYGTYGAQEPKTAIIANADELEGKQKSYASKEDKNEELAEWQTEPLSEKVLEEVRANVLEKSKLLKPLSLRKNMKLEKVGKVIKLDELTRSKRDISAEDGTRDRRTSGDSAEGEEYETYIEKTTKGWLEKVDKLATKTLECRPFV</sequence>
<dbReference type="AlphaFoldDB" id="A0AAU9UFI2"/>
<keyword evidence="4" id="KW-1185">Reference proteome</keyword>
<feature type="region of interest" description="Disordered" evidence="1">
    <location>
        <begin position="281"/>
        <end position="306"/>
    </location>
</feature>
<name>A0AAU9UFI2_EUPED</name>
<evidence type="ECO:0000313" key="3">
    <source>
        <dbReference type="EMBL" id="CAH2098080.1"/>
    </source>
</evidence>
<feature type="compositionally biased region" description="Basic and acidic residues" evidence="1">
    <location>
        <begin position="473"/>
        <end position="485"/>
    </location>
</feature>
<organism evidence="3 4">
    <name type="scientific">Euphydryas editha</name>
    <name type="common">Edith's checkerspot</name>
    <dbReference type="NCBI Taxonomy" id="104508"/>
    <lineage>
        <taxon>Eukaryota</taxon>
        <taxon>Metazoa</taxon>
        <taxon>Ecdysozoa</taxon>
        <taxon>Arthropoda</taxon>
        <taxon>Hexapoda</taxon>
        <taxon>Insecta</taxon>
        <taxon>Pterygota</taxon>
        <taxon>Neoptera</taxon>
        <taxon>Endopterygota</taxon>
        <taxon>Lepidoptera</taxon>
        <taxon>Glossata</taxon>
        <taxon>Ditrysia</taxon>
        <taxon>Papilionoidea</taxon>
        <taxon>Nymphalidae</taxon>
        <taxon>Nymphalinae</taxon>
        <taxon>Euphydryas</taxon>
    </lineage>
</organism>
<proteinExistence type="predicted"/>
<dbReference type="EMBL" id="CAKOGL010000019">
    <property type="protein sequence ID" value="CAH2098080.1"/>
    <property type="molecule type" value="Genomic_DNA"/>
</dbReference>
<protein>
    <submittedName>
        <fullName evidence="3">Uncharacterized protein</fullName>
    </submittedName>
</protein>
<reference evidence="3" key="1">
    <citation type="submission" date="2022-03" db="EMBL/GenBank/DDBJ databases">
        <authorList>
            <person name="Tunstrom K."/>
        </authorList>
    </citation>
    <scope>NUCLEOTIDE SEQUENCE</scope>
</reference>
<dbReference type="Proteomes" id="UP001153954">
    <property type="component" value="Unassembled WGS sequence"/>
</dbReference>
<feature type="signal peptide" evidence="2">
    <location>
        <begin position="1"/>
        <end position="19"/>
    </location>
</feature>
<keyword evidence="2" id="KW-0732">Signal</keyword>
<gene>
    <name evidence="3" type="ORF">EEDITHA_LOCUS13234</name>
</gene>